<comment type="caution">
    <text evidence="1">The sequence shown here is derived from an EMBL/GenBank/DDBJ whole genome shotgun (WGS) entry which is preliminary data.</text>
</comment>
<keyword evidence="2" id="KW-1185">Reference proteome</keyword>
<protein>
    <recommendedName>
        <fullName evidence="3">Nuclear transport factor 2 family protein</fullName>
    </recommendedName>
</protein>
<dbReference type="RefSeq" id="WP_211950408.1">
    <property type="nucleotide sequence ID" value="NZ_CAJPUY010000027.1"/>
</dbReference>
<dbReference type="Gene3D" id="3.10.450.50">
    <property type="match status" value="1"/>
</dbReference>
<dbReference type="EMBL" id="CAJPUY010000027">
    <property type="protein sequence ID" value="CAG2156017.1"/>
    <property type="molecule type" value="Genomic_DNA"/>
</dbReference>
<organism evidence="1 2">
    <name type="scientific">Cupriavidus yeoncheonensis</name>
    <dbReference type="NCBI Taxonomy" id="1462994"/>
    <lineage>
        <taxon>Bacteria</taxon>
        <taxon>Pseudomonadati</taxon>
        <taxon>Pseudomonadota</taxon>
        <taxon>Betaproteobacteria</taxon>
        <taxon>Burkholderiales</taxon>
        <taxon>Burkholderiaceae</taxon>
        <taxon>Cupriavidus</taxon>
    </lineage>
</organism>
<dbReference type="InterPro" id="IPR039437">
    <property type="entry name" value="FrzH/put_lumazine-bd"/>
</dbReference>
<reference evidence="1" key="1">
    <citation type="submission" date="2021-03" db="EMBL/GenBank/DDBJ databases">
        <authorList>
            <person name="Peeters C."/>
        </authorList>
    </citation>
    <scope>NUCLEOTIDE SEQUENCE</scope>
    <source>
        <strain evidence="1">LMG 31506</strain>
    </source>
</reference>
<name>A0A916J0Q1_9BURK</name>
<evidence type="ECO:0008006" key="3">
    <source>
        <dbReference type="Google" id="ProtNLM"/>
    </source>
</evidence>
<evidence type="ECO:0000313" key="2">
    <source>
        <dbReference type="Proteomes" id="UP000672934"/>
    </source>
</evidence>
<accession>A0A916J0Q1</accession>
<gene>
    <name evidence="1" type="ORF">LMG31506_05568</name>
</gene>
<evidence type="ECO:0000313" key="1">
    <source>
        <dbReference type="EMBL" id="CAG2156017.1"/>
    </source>
</evidence>
<dbReference type="SUPFAM" id="SSF54427">
    <property type="entry name" value="NTF2-like"/>
    <property type="match status" value="1"/>
</dbReference>
<dbReference type="Pfam" id="PF12893">
    <property type="entry name" value="Lumazine_bd_2"/>
    <property type="match status" value="1"/>
</dbReference>
<sequence length="132" mass="14770">MSRRSTLPSVDDDHQRILELLQTYLDALYDGDARTLRSTFHPQALLFAEVRGEIVQKALDVYVDGVANRESPASRNDPYGMSILSVEVIGAIASAKVRVKVTGNNYFNFLSLLKTGGNEWRIVNKLYTHLDA</sequence>
<proteinExistence type="predicted"/>
<dbReference type="AlphaFoldDB" id="A0A916J0Q1"/>
<dbReference type="Proteomes" id="UP000672934">
    <property type="component" value="Unassembled WGS sequence"/>
</dbReference>
<dbReference type="InterPro" id="IPR032710">
    <property type="entry name" value="NTF2-like_dom_sf"/>
</dbReference>